<evidence type="ECO:0000256" key="2">
    <source>
        <dbReference type="ARBA" id="ARBA00022737"/>
    </source>
</evidence>
<dbReference type="EMBL" id="CM017322">
    <property type="protein sequence ID" value="KAE8009935.1"/>
    <property type="molecule type" value="Genomic_DNA"/>
</dbReference>
<feature type="domain" description="Myb-like" evidence="5">
    <location>
        <begin position="62"/>
        <end position="112"/>
    </location>
</feature>
<dbReference type="PROSITE" id="PS51294">
    <property type="entry name" value="HTH_MYB"/>
    <property type="match status" value="2"/>
</dbReference>
<name>A0A5N6QRZ9_9ROSI</name>
<protein>
    <submittedName>
        <fullName evidence="7">Uncharacterized protein</fullName>
    </submittedName>
</protein>
<dbReference type="PANTHER" id="PTHR10641:SF1413">
    <property type="entry name" value="MYB-RELATED PROTEIN MYB4"/>
    <property type="match status" value="1"/>
</dbReference>
<keyword evidence="3" id="KW-0238">DNA-binding</keyword>
<dbReference type="Pfam" id="PF00249">
    <property type="entry name" value="Myb_DNA-binding"/>
    <property type="match status" value="2"/>
</dbReference>
<reference evidence="7 8" key="1">
    <citation type="submission" date="2019-06" db="EMBL/GenBank/DDBJ databases">
        <title>A chromosomal-level reference genome of Carpinus fangiana (Coryloideae, Betulaceae).</title>
        <authorList>
            <person name="Yang X."/>
            <person name="Wang Z."/>
            <person name="Zhang L."/>
            <person name="Hao G."/>
            <person name="Liu J."/>
            <person name="Yang Y."/>
        </authorList>
    </citation>
    <scope>NUCLEOTIDE SEQUENCE [LARGE SCALE GENOMIC DNA]</scope>
    <source>
        <strain evidence="7">Cfa_2016G</strain>
        <tissue evidence="7">Leaf</tissue>
    </source>
</reference>
<proteinExistence type="predicted"/>
<accession>A0A5N6QRZ9</accession>
<dbReference type="PROSITE" id="PS50090">
    <property type="entry name" value="MYB_LIKE"/>
    <property type="match status" value="2"/>
</dbReference>
<keyword evidence="4" id="KW-0539">Nucleus</keyword>
<comment type="subcellular location">
    <subcellularLocation>
        <location evidence="1">Nucleus</location>
    </subcellularLocation>
</comment>
<evidence type="ECO:0000259" key="6">
    <source>
        <dbReference type="PROSITE" id="PS51294"/>
    </source>
</evidence>
<dbReference type="InterPro" id="IPR015495">
    <property type="entry name" value="Myb_TF_plants"/>
</dbReference>
<evidence type="ECO:0000256" key="1">
    <source>
        <dbReference type="ARBA" id="ARBA00004123"/>
    </source>
</evidence>
<evidence type="ECO:0000256" key="4">
    <source>
        <dbReference type="ARBA" id="ARBA00023242"/>
    </source>
</evidence>
<dbReference type="InterPro" id="IPR017930">
    <property type="entry name" value="Myb_dom"/>
</dbReference>
<dbReference type="Proteomes" id="UP000327013">
    <property type="component" value="Chromosome 2"/>
</dbReference>
<gene>
    <name evidence="7" type="ORF">FH972_006340</name>
</gene>
<sequence length="226" mass="25741">MVRAPCCEKMGLKKGSWTAEEDQILVSYIQLYGHGNWRALPKHAGLQRCGKSCRLRWTNYLRPDIKRGNFSKEEEDVIMKLHRALGNRWSAIAARLPGRTDNEIKNFWNSHLQKKLKQNTTIPAAIKQYSVGTPCTQNTDIQNYGYGGIFSEQSQKLSATDCSFLSRNISATSKYQLLVDHLQLPSRFSSDHSTMESTKINDEMGFWYNLFMEAGESSQPPLNLGE</sequence>
<feature type="domain" description="Myb-like" evidence="5">
    <location>
        <begin position="9"/>
        <end position="61"/>
    </location>
</feature>
<feature type="domain" description="HTH myb-type" evidence="6">
    <location>
        <begin position="9"/>
        <end position="61"/>
    </location>
</feature>
<dbReference type="OrthoDB" id="2143914at2759"/>
<dbReference type="GO" id="GO:0003677">
    <property type="term" value="F:DNA binding"/>
    <property type="evidence" value="ECO:0007669"/>
    <property type="project" value="UniProtKB-KW"/>
</dbReference>
<evidence type="ECO:0000259" key="5">
    <source>
        <dbReference type="PROSITE" id="PS50090"/>
    </source>
</evidence>
<evidence type="ECO:0000313" key="8">
    <source>
        <dbReference type="Proteomes" id="UP000327013"/>
    </source>
</evidence>
<dbReference type="PANTHER" id="PTHR10641">
    <property type="entry name" value="MYB FAMILY TRANSCRIPTION FACTOR"/>
    <property type="match status" value="1"/>
</dbReference>
<organism evidence="7 8">
    <name type="scientific">Carpinus fangiana</name>
    <dbReference type="NCBI Taxonomy" id="176857"/>
    <lineage>
        <taxon>Eukaryota</taxon>
        <taxon>Viridiplantae</taxon>
        <taxon>Streptophyta</taxon>
        <taxon>Embryophyta</taxon>
        <taxon>Tracheophyta</taxon>
        <taxon>Spermatophyta</taxon>
        <taxon>Magnoliopsida</taxon>
        <taxon>eudicotyledons</taxon>
        <taxon>Gunneridae</taxon>
        <taxon>Pentapetalae</taxon>
        <taxon>rosids</taxon>
        <taxon>fabids</taxon>
        <taxon>Fagales</taxon>
        <taxon>Betulaceae</taxon>
        <taxon>Carpinus</taxon>
    </lineage>
</organism>
<keyword evidence="8" id="KW-1185">Reference proteome</keyword>
<dbReference type="GO" id="GO:0005634">
    <property type="term" value="C:nucleus"/>
    <property type="evidence" value="ECO:0007669"/>
    <property type="project" value="UniProtKB-SubCell"/>
</dbReference>
<dbReference type="InterPro" id="IPR001005">
    <property type="entry name" value="SANT/Myb"/>
</dbReference>
<keyword evidence="2" id="KW-0677">Repeat</keyword>
<dbReference type="AlphaFoldDB" id="A0A5N6QRZ9"/>
<dbReference type="SUPFAM" id="SSF46689">
    <property type="entry name" value="Homeodomain-like"/>
    <property type="match status" value="1"/>
</dbReference>
<feature type="domain" description="HTH myb-type" evidence="6">
    <location>
        <begin position="62"/>
        <end position="116"/>
    </location>
</feature>
<dbReference type="SMART" id="SM00717">
    <property type="entry name" value="SANT"/>
    <property type="match status" value="2"/>
</dbReference>
<dbReference type="FunFam" id="1.10.10.60:FF:000001">
    <property type="entry name" value="MYB-related transcription factor"/>
    <property type="match status" value="1"/>
</dbReference>
<dbReference type="Gene3D" id="1.10.10.60">
    <property type="entry name" value="Homeodomain-like"/>
    <property type="match status" value="2"/>
</dbReference>
<evidence type="ECO:0000256" key="3">
    <source>
        <dbReference type="ARBA" id="ARBA00023125"/>
    </source>
</evidence>
<dbReference type="InterPro" id="IPR009057">
    <property type="entry name" value="Homeodomain-like_sf"/>
</dbReference>
<dbReference type="CDD" id="cd00167">
    <property type="entry name" value="SANT"/>
    <property type="match status" value="2"/>
</dbReference>
<evidence type="ECO:0000313" key="7">
    <source>
        <dbReference type="EMBL" id="KAE8009935.1"/>
    </source>
</evidence>